<sequence length="90" mass="10579">MKINSVQPQSIKTTSFVSHPKKIKNKNFSKVWKNVLPKSLDIKKTKNQTKNLNSKKINTTKIDQKYKINVFLNIQNKLISLYEEIMNMQI</sequence>
<gene>
    <name evidence="1" type="primary">fliE</name>
    <name evidence="1" type="ORF">BUCIPSTX3056_044</name>
</gene>
<proteinExistence type="predicted"/>
<evidence type="ECO:0000313" key="2">
    <source>
        <dbReference type="Proteomes" id="UP000294449"/>
    </source>
</evidence>
<dbReference type="Proteomes" id="UP000294449">
    <property type="component" value="Chromosome"/>
</dbReference>
<accession>A0A451DG71</accession>
<keyword evidence="1" id="KW-0966">Cell projection</keyword>
<dbReference type="STRING" id="655384.GCA_900128595_00045"/>
<dbReference type="OrthoDB" id="8909229at2"/>
<reference evidence="1 2" key="1">
    <citation type="submission" date="2019-02" db="EMBL/GenBank/DDBJ databases">
        <authorList>
            <person name="Manzano-Marin A."/>
            <person name="Manzano-Marin A."/>
        </authorList>
    </citation>
    <scope>NUCLEOTIDE SEQUENCE [LARGE SCALE GENOMIC DNA]</scope>
    <source>
        <strain evidence="1 2">BuCipseudotaxifoliae</strain>
    </source>
</reference>
<dbReference type="RefSeq" id="WP_075474480.1">
    <property type="nucleotide sequence ID" value="NZ_LR217732.1"/>
</dbReference>
<organism evidence="1 2">
    <name type="scientific">Buchnera aphidicola</name>
    <name type="common">Cinara pseudotaxifoliae</name>
    <dbReference type="NCBI Taxonomy" id="655384"/>
    <lineage>
        <taxon>Bacteria</taxon>
        <taxon>Pseudomonadati</taxon>
        <taxon>Pseudomonadota</taxon>
        <taxon>Gammaproteobacteria</taxon>
        <taxon>Enterobacterales</taxon>
        <taxon>Erwiniaceae</taxon>
        <taxon>Buchnera</taxon>
    </lineage>
</organism>
<protein>
    <submittedName>
        <fullName evidence="1">Flagellar hook-basal body complex protein FliE</fullName>
    </submittedName>
</protein>
<name>A0A451DG71_9GAMM</name>
<keyword evidence="1" id="KW-0969">Cilium</keyword>
<dbReference type="EMBL" id="LR217732">
    <property type="protein sequence ID" value="VFP85614.1"/>
    <property type="molecule type" value="Genomic_DNA"/>
</dbReference>
<keyword evidence="1" id="KW-0282">Flagellum</keyword>
<evidence type="ECO:0000313" key="1">
    <source>
        <dbReference type="EMBL" id="VFP85614.1"/>
    </source>
</evidence>
<dbReference type="AlphaFoldDB" id="A0A451DG71"/>